<dbReference type="InterPro" id="IPR052789">
    <property type="entry name" value="SSUH2_homolog"/>
</dbReference>
<dbReference type="PANTHER" id="PTHR48465:SF1">
    <property type="entry name" value="PROTEIN SSUH2 HOMOLOG"/>
    <property type="match status" value="1"/>
</dbReference>
<dbReference type="PROSITE" id="PS51379">
    <property type="entry name" value="4FE4S_FER_2"/>
    <property type="match status" value="1"/>
</dbReference>
<comment type="caution">
    <text evidence="2">The sequence shown here is derived from an EMBL/GenBank/DDBJ whole genome shotgun (WGS) entry which is preliminary data.</text>
</comment>
<reference evidence="2 3" key="1">
    <citation type="journal article" date="2021" name="Hortic Res">
        <title>Chromosome-scale assembly of the Dendrobium chrysotoxum genome enhances the understanding of orchid evolution.</title>
        <authorList>
            <person name="Zhang Y."/>
            <person name="Zhang G.Q."/>
            <person name="Zhang D."/>
            <person name="Liu X.D."/>
            <person name="Xu X.Y."/>
            <person name="Sun W.H."/>
            <person name="Yu X."/>
            <person name="Zhu X."/>
            <person name="Wang Z.W."/>
            <person name="Zhao X."/>
            <person name="Zhong W.Y."/>
            <person name="Chen H."/>
            <person name="Yin W.L."/>
            <person name="Huang T."/>
            <person name="Niu S.C."/>
            <person name="Liu Z.J."/>
        </authorList>
    </citation>
    <scope>NUCLEOTIDE SEQUENCE [LARGE SCALE GENOMIC DNA]</scope>
    <source>
        <strain evidence="2">Lindl</strain>
    </source>
</reference>
<dbReference type="Proteomes" id="UP000775213">
    <property type="component" value="Unassembled WGS sequence"/>
</dbReference>
<dbReference type="PANTHER" id="PTHR48465">
    <property type="entry name" value="PROTEIN SSUH2 HOMOLOG"/>
    <property type="match status" value="1"/>
</dbReference>
<gene>
    <name evidence="2" type="ORF">IEQ34_009648</name>
</gene>
<name>A0AAV7H244_DENCH</name>
<evidence type="ECO:0000259" key="1">
    <source>
        <dbReference type="PROSITE" id="PS51379"/>
    </source>
</evidence>
<evidence type="ECO:0000313" key="2">
    <source>
        <dbReference type="EMBL" id="KAH0462073.1"/>
    </source>
</evidence>
<dbReference type="InterPro" id="IPR017896">
    <property type="entry name" value="4Fe4S_Fe-S-bd"/>
</dbReference>
<protein>
    <recommendedName>
        <fullName evidence="1">4Fe-4S ferredoxin-type domain-containing protein</fullName>
    </recommendedName>
</protein>
<accession>A0AAV7H244</accession>
<keyword evidence="3" id="KW-1185">Reference proteome</keyword>
<dbReference type="EMBL" id="JAGFBR010000009">
    <property type="protein sequence ID" value="KAH0462073.1"/>
    <property type="molecule type" value="Genomic_DNA"/>
</dbReference>
<evidence type="ECO:0000313" key="3">
    <source>
        <dbReference type="Proteomes" id="UP000775213"/>
    </source>
</evidence>
<feature type="domain" description="4Fe-4S ferredoxin-type" evidence="1">
    <location>
        <begin position="196"/>
        <end position="228"/>
    </location>
</feature>
<organism evidence="2 3">
    <name type="scientific">Dendrobium chrysotoxum</name>
    <name type="common">Orchid</name>
    <dbReference type="NCBI Taxonomy" id="161865"/>
    <lineage>
        <taxon>Eukaryota</taxon>
        <taxon>Viridiplantae</taxon>
        <taxon>Streptophyta</taxon>
        <taxon>Embryophyta</taxon>
        <taxon>Tracheophyta</taxon>
        <taxon>Spermatophyta</taxon>
        <taxon>Magnoliopsida</taxon>
        <taxon>Liliopsida</taxon>
        <taxon>Asparagales</taxon>
        <taxon>Orchidaceae</taxon>
        <taxon>Epidendroideae</taxon>
        <taxon>Malaxideae</taxon>
        <taxon>Dendrobiinae</taxon>
        <taxon>Dendrobium</taxon>
    </lineage>
</organism>
<dbReference type="AlphaFoldDB" id="A0AAV7H244"/>
<proteinExistence type="predicted"/>
<sequence>MEQPLLSVEAGDKKDEGWRSYQHVGRSASVHVPSFAAVGEEVSVNEIRAAPIFSESVYPPRPSTEQSFPPRNHQVIVSKPEYGRDPQGYATNEFGRQILDEVEIRHLLINHVGHHFCWGSRPARTWKIVSIEDCNVYVGTLETFIEERETIRAIEPYSGGEVDGKNKGETELAIWELDLRSEFPLLFVPYKETSIKIPHSEALEKCTGCEGRGEIACPTCNAGQEPGHYKPNQMSQCSACHGRGLIAHQDGSDSMRTLSTRKVAASSGAASVPDEVFHKARGVQLYNTQAYQCTPAFFADSFHLNRFSSEVIAERSPIPSAARVICERHVISVVPVTRVTMANHNRSFSFYIIGFTREIYIRDYPSSFCWGLCCCFEWLKRRILSASRNVIVNKLLTSILLELKNKNDFKKLEFIPVIQSELNDSNLILLYLQLSQ</sequence>